<dbReference type="InterPro" id="IPR014419">
    <property type="entry name" value="HutZ"/>
</dbReference>
<sequence length="164" mass="17780">MSDKINPIREADEDARQQAIALLKDARTAVLAVMEIETGAPFVSRVGFGLTRAGTPISLVSDLAIHTRALRSDPRVALLIGEPGQRGDPLTHPRLTLRASARFIARDNSEHPALRAAWLASHPKAALYIDFADFHFVAFDVADGHLNAGFARAYALSENDLTVT</sequence>
<evidence type="ECO:0000259" key="1">
    <source>
        <dbReference type="Pfam" id="PF01243"/>
    </source>
</evidence>
<dbReference type="InterPro" id="IPR012349">
    <property type="entry name" value="Split_barrel_FMN-bd"/>
</dbReference>
<dbReference type="PIRSF" id="PIRSF004633">
    <property type="entry name" value="UCP_PLP_oxd"/>
    <property type="match status" value="1"/>
</dbReference>
<gene>
    <name evidence="2" type="ORF">DEA8626_00367</name>
</gene>
<dbReference type="EMBL" id="OMOQ01000001">
    <property type="protein sequence ID" value="SPH16853.1"/>
    <property type="molecule type" value="Genomic_DNA"/>
</dbReference>
<dbReference type="RefSeq" id="WP_108853278.1">
    <property type="nucleotide sequence ID" value="NZ_OMOQ01000001.1"/>
</dbReference>
<dbReference type="Pfam" id="PF01243">
    <property type="entry name" value="PNPOx_N"/>
    <property type="match status" value="1"/>
</dbReference>
<keyword evidence="3" id="KW-1185">Reference proteome</keyword>
<dbReference type="Gene3D" id="2.30.110.10">
    <property type="entry name" value="Electron Transport, Fmn-binding Protein, Chain A"/>
    <property type="match status" value="1"/>
</dbReference>
<evidence type="ECO:0000313" key="3">
    <source>
        <dbReference type="Proteomes" id="UP000244924"/>
    </source>
</evidence>
<dbReference type="InterPro" id="IPR011576">
    <property type="entry name" value="Pyridox_Oxase_N"/>
</dbReference>
<evidence type="ECO:0000313" key="2">
    <source>
        <dbReference type="EMBL" id="SPH16853.1"/>
    </source>
</evidence>
<dbReference type="OrthoDB" id="9814594at2"/>
<dbReference type="AlphaFoldDB" id="A0A2R8B2V3"/>
<reference evidence="2 3" key="1">
    <citation type="submission" date="2018-03" db="EMBL/GenBank/DDBJ databases">
        <authorList>
            <person name="Keele B.F."/>
        </authorList>
    </citation>
    <scope>NUCLEOTIDE SEQUENCE [LARGE SCALE GENOMIC DNA]</scope>
    <source>
        <strain evidence="2 3">CECT 8626</strain>
    </source>
</reference>
<feature type="domain" description="Pyridoxamine 5'-phosphate oxidase N-terminal" evidence="1">
    <location>
        <begin position="18"/>
        <end position="144"/>
    </location>
</feature>
<accession>A0A2R8B2V3</accession>
<organism evidence="2 3">
    <name type="scientific">Albidovulum aquaemixtae</name>
    <dbReference type="NCBI Taxonomy" id="1542388"/>
    <lineage>
        <taxon>Bacteria</taxon>
        <taxon>Pseudomonadati</taxon>
        <taxon>Pseudomonadota</taxon>
        <taxon>Alphaproteobacteria</taxon>
        <taxon>Rhodobacterales</taxon>
        <taxon>Paracoccaceae</taxon>
        <taxon>Albidovulum</taxon>
    </lineage>
</organism>
<dbReference type="SUPFAM" id="SSF50475">
    <property type="entry name" value="FMN-binding split barrel"/>
    <property type="match status" value="1"/>
</dbReference>
<dbReference type="Proteomes" id="UP000244924">
    <property type="component" value="Unassembled WGS sequence"/>
</dbReference>
<name>A0A2R8B2V3_9RHOB</name>
<protein>
    <recommendedName>
        <fullName evidence="1">Pyridoxamine 5'-phosphate oxidase N-terminal domain-containing protein</fullName>
    </recommendedName>
</protein>
<proteinExistence type="predicted"/>